<protein>
    <submittedName>
        <fullName evidence="1">Uncharacterized protein</fullName>
    </submittedName>
</protein>
<organism evidence="1 2">
    <name type="scientific">Telmatocola sphagniphila</name>
    <dbReference type="NCBI Taxonomy" id="1123043"/>
    <lineage>
        <taxon>Bacteria</taxon>
        <taxon>Pseudomonadati</taxon>
        <taxon>Planctomycetota</taxon>
        <taxon>Planctomycetia</taxon>
        <taxon>Gemmatales</taxon>
        <taxon>Gemmataceae</taxon>
    </lineage>
</organism>
<dbReference type="EMBL" id="CP074694">
    <property type="protein sequence ID" value="QVL31158.1"/>
    <property type="molecule type" value="Genomic_DNA"/>
</dbReference>
<accession>A0A8E6B611</accession>
<evidence type="ECO:0000313" key="2">
    <source>
        <dbReference type="Proteomes" id="UP000676194"/>
    </source>
</evidence>
<proteinExistence type="predicted"/>
<name>A0A8E6B611_9BACT</name>
<dbReference type="Proteomes" id="UP000676194">
    <property type="component" value="Chromosome"/>
</dbReference>
<keyword evidence="2" id="KW-1185">Reference proteome</keyword>
<evidence type="ECO:0000313" key="1">
    <source>
        <dbReference type="EMBL" id="QVL31158.1"/>
    </source>
</evidence>
<dbReference type="RefSeq" id="WP_213495039.1">
    <property type="nucleotide sequence ID" value="NZ_CP074694.1"/>
</dbReference>
<sequence length="157" mass="17626">MSSPILNLLPDFNLKARNPLSILDEFAQAIAEKTEGKIQAKIYVNEEAGRVSVDFDITANHPDHPRIRLFSLSYDIDCFYPIRFDSTEYQDEFGVVYVKKCKSEASFTEAIIEIINDEDTLSKLESLIASTDFSSSRLSSAVVFETKNKQVTGNSSN</sequence>
<gene>
    <name evidence="1" type="ORF">KIH39_20255</name>
</gene>
<reference evidence="1" key="1">
    <citation type="submission" date="2021-05" db="EMBL/GenBank/DDBJ databases">
        <title>Complete genome sequence of the cellulolytic planctomycete Telmatocola sphagniphila SP2T and characterization of the first cellulase from planctomycetes.</title>
        <authorList>
            <person name="Rakitin A.L."/>
            <person name="Beletsky A.V."/>
            <person name="Naumoff D.G."/>
            <person name="Kulichevskaya I.S."/>
            <person name="Mardanov A.V."/>
            <person name="Ravin N.V."/>
            <person name="Dedysh S.N."/>
        </authorList>
    </citation>
    <scope>NUCLEOTIDE SEQUENCE</scope>
    <source>
        <strain evidence="1">SP2T</strain>
    </source>
</reference>
<dbReference type="AlphaFoldDB" id="A0A8E6B611"/>
<dbReference type="KEGG" id="tsph:KIH39_20255"/>